<proteinExistence type="predicted"/>
<accession>A0A060SUI0</accession>
<dbReference type="EMBL" id="CCBP010000614">
    <property type="protein sequence ID" value="CDO78050.1"/>
    <property type="molecule type" value="Genomic_DNA"/>
</dbReference>
<sequence>MDVVAMQPPKLTYQPPTRLKGRHYQSINKRNGLPTKERVDAVIEDREERLNDDGEDTANMSSIGVDDDPEQHSADEYDTLSRDAVSRITMEDLSAEAVTILPSRTASSDADPGQDRYPLGLPGRAPSCSRGTSVDIPHSEGTGPPTTDEEDYQPDGIHDAGYTSDVSNSRSVAYRPKSVARIAPSQDSGISKKVKGKRALKLQQEAPIVSATPMRKEPIHAVGEEEACDSTPWLSRTDISTGLKRVSRNTWTVNISTVREPMSSVMRRAIHLAELYFVFGLPGHANEPVPPYTAFQVNGPSQLAIDALIDAAVELSYDREFDVAHRLEEGSESRYINPLCNYVSASSFLLNNSIYQANLAADPDPLY</sequence>
<dbReference type="Proteomes" id="UP000029665">
    <property type="component" value="Unassembled WGS sequence"/>
</dbReference>
<gene>
    <name evidence="2" type="ORF">BN946_scf184749.g3</name>
</gene>
<reference evidence="2" key="1">
    <citation type="submission" date="2014-01" db="EMBL/GenBank/DDBJ databases">
        <title>The genome of the white-rot fungus Pycnoporus cinnabarinus: a basidiomycete model with a versatile arsenal for lignocellulosic biomass breakdown.</title>
        <authorList>
            <person name="Levasseur A."/>
            <person name="Lomascolo A."/>
            <person name="Ruiz-Duenas F.J."/>
            <person name="Uzan E."/>
            <person name="Piumi F."/>
            <person name="Kues U."/>
            <person name="Ram A.F.J."/>
            <person name="Murat C."/>
            <person name="Haon M."/>
            <person name="Benoit I."/>
            <person name="Arfi Y."/>
            <person name="Chevret D."/>
            <person name="Drula E."/>
            <person name="Kwon M.J."/>
            <person name="Gouret P."/>
            <person name="Lesage-Meessen L."/>
            <person name="Lombard V."/>
            <person name="Mariette J."/>
            <person name="Noirot C."/>
            <person name="Park J."/>
            <person name="Patyshakuliyeva A."/>
            <person name="Wieneger R.A.B."/>
            <person name="Wosten H.A.B."/>
            <person name="Martin F."/>
            <person name="Coutinho P.M."/>
            <person name="de Vries R."/>
            <person name="Martinez A.T."/>
            <person name="Klopp C."/>
            <person name="Pontarotti P."/>
            <person name="Henrissat B."/>
            <person name="Record E."/>
        </authorList>
    </citation>
    <scope>NUCLEOTIDE SEQUENCE [LARGE SCALE GENOMIC DNA]</scope>
    <source>
        <strain evidence="2">BRFM137</strain>
    </source>
</reference>
<keyword evidence="3" id="KW-1185">Reference proteome</keyword>
<dbReference type="STRING" id="5643.A0A060SUI0"/>
<evidence type="ECO:0000313" key="3">
    <source>
        <dbReference type="Proteomes" id="UP000029665"/>
    </source>
</evidence>
<feature type="region of interest" description="Disordered" evidence="1">
    <location>
        <begin position="100"/>
        <end position="171"/>
    </location>
</feature>
<comment type="caution">
    <text evidence="2">The sequence shown here is derived from an EMBL/GenBank/DDBJ whole genome shotgun (WGS) entry which is preliminary data.</text>
</comment>
<protein>
    <submittedName>
        <fullName evidence="2">Uncharacterized protein</fullName>
    </submittedName>
</protein>
<dbReference type="OrthoDB" id="2750247at2759"/>
<feature type="region of interest" description="Disordered" evidence="1">
    <location>
        <begin position="24"/>
        <end position="74"/>
    </location>
</feature>
<evidence type="ECO:0000256" key="1">
    <source>
        <dbReference type="SAM" id="MobiDB-lite"/>
    </source>
</evidence>
<dbReference type="HOGENOM" id="CLU_754678_0_0_1"/>
<feature type="compositionally biased region" description="Basic and acidic residues" evidence="1">
    <location>
        <begin position="35"/>
        <end position="52"/>
    </location>
</feature>
<evidence type="ECO:0000313" key="2">
    <source>
        <dbReference type="EMBL" id="CDO78050.1"/>
    </source>
</evidence>
<name>A0A060SUI0_PYCCI</name>
<dbReference type="AlphaFoldDB" id="A0A060SUI0"/>
<organism evidence="2 3">
    <name type="scientific">Pycnoporus cinnabarinus</name>
    <name type="common">Cinnabar-red polypore</name>
    <name type="synonym">Trametes cinnabarina</name>
    <dbReference type="NCBI Taxonomy" id="5643"/>
    <lineage>
        <taxon>Eukaryota</taxon>
        <taxon>Fungi</taxon>
        <taxon>Dikarya</taxon>
        <taxon>Basidiomycota</taxon>
        <taxon>Agaricomycotina</taxon>
        <taxon>Agaricomycetes</taxon>
        <taxon>Polyporales</taxon>
        <taxon>Polyporaceae</taxon>
        <taxon>Trametes</taxon>
    </lineage>
</organism>